<keyword evidence="1" id="KW-0472">Membrane</keyword>
<accession>A0A1X2IA63</accession>
<feature type="transmembrane region" description="Helical" evidence="1">
    <location>
        <begin position="46"/>
        <end position="64"/>
    </location>
</feature>
<organism evidence="2 3">
    <name type="scientific">Absidia repens</name>
    <dbReference type="NCBI Taxonomy" id="90262"/>
    <lineage>
        <taxon>Eukaryota</taxon>
        <taxon>Fungi</taxon>
        <taxon>Fungi incertae sedis</taxon>
        <taxon>Mucoromycota</taxon>
        <taxon>Mucoromycotina</taxon>
        <taxon>Mucoromycetes</taxon>
        <taxon>Mucorales</taxon>
        <taxon>Cunninghamellaceae</taxon>
        <taxon>Absidia</taxon>
    </lineage>
</organism>
<sequence>MDLGKHIIVHHPSVSHSIDPFYLADVFDNSLTMNDLLTESLVDKNVHAFFMLIILFCSCQIPYYNHFS</sequence>
<keyword evidence="3" id="KW-1185">Reference proteome</keyword>
<dbReference type="AlphaFoldDB" id="A0A1X2IA63"/>
<dbReference type="Proteomes" id="UP000193560">
    <property type="component" value="Unassembled WGS sequence"/>
</dbReference>
<comment type="caution">
    <text evidence="2">The sequence shown here is derived from an EMBL/GenBank/DDBJ whole genome shotgun (WGS) entry which is preliminary data.</text>
</comment>
<protein>
    <submittedName>
        <fullName evidence="2">Uncharacterized protein</fullName>
    </submittedName>
</protein>
<evidence type="ECO:0000256" key="1">
    <source>
        <dbReference type="SAM" id="Phobius"/>
    </source>
</evidence>
<proteinExistence type="predicted"/>
<dbReference type="EMBL" id="MCGE01000018">
    <property type="protein sequence ID" value="ORZ12640.1"/>
    <property type="molecule type" value="Genomic_DNA"/>
</dbReference>
<name>A0A1X2IA63_9FUNG</name>
<keyword evidence="1" id="KW-0812">Transmembrane</keyword>
<keyword evidence="1" id="KW-1133">Transmembrane helix</keyword>
<evidence type="ECO:0000313" key="2">
    <source>
        <dbReference type="EMBL" id="ORZ12640.1"/>
    </source>
</evidence>
<gene>
    <name evidence="2" type="ORF">BCR42DRAFT_419660</name>
</gene>
<reference evidence="2 3" key="1">
    <citation type="submission" date="2016-07" db="EMBL/GenBank/DDBJ databases">
        <title>Pervasive Adenine N6-methylation of Active Genes in Fungi.</title>
        <authorList>
            <consortium name="DOE Joint Genome Institute"/>
            <person name="Mondo S.J."/>
            <person name="Dannebaum R.O."/>
            <person name="Kuo R.C."/>
            <person name="Labutti K."/>
            <person name="Haridas S."/>
            <person name="Kuo A."/>
            <person name="Salamov A."/>
            <person name="Ahrendt S.R."/>
            <person name="Lipzen A."/>
            <person name="Sullivan W."/>
            <person name="Andreopoulos W.B."/>
            <person name="Clum A."/>
            <person name="Lindquist E."/>
            <person name="Daum C."/>
            <person name="Ramamoorthy G.K."/>
            <person name="Gryganskyi A."/>
            <person name="Culley D."/>
            <person name="Magnuson J.K."/>
            <person name="James T.Y."/>
            <person name="O'Malley M.A."/>
            <person name="Stajich J.E."/>
            <person name="Spatafora J.W."/>
            <person name="Visel A."/>
            <person name="Grigoriev I.V."/>
        </authorList>
    </citation>
    <scope>NUCLEOTIDE SEQUENCE [LARGE SCALE GENOMIC DNA]</scope>
    <source>
        <strain evidence="2 3">NRRL 1336</strain>
    </source>
</reference>
<evidence type="ECO:0000313" key="3">
    <source>
        <dbReference type="Proteomes" id="UP000193560"/>
    </source>
</evidence>